<dbReference type="GO" id="GO:0016740">
    <property type="term" value="F:transferase activity"/>
    <property type="evidence" value="ECO:0007669"/>
    <property type="project" value="UniProtKB-KW"/>
</dbReference>
<dbReference type="AlphaFoldDB" id="A0A6G1J545"/>
<accession>A0A6G1J545</accession>
<keyword evidence="3" id="KW-1185">Reference proteome</keyword>
<proteinExistence type="predicted"/>
<feature type="domain" description="Aminoglycoside phosphotransferase" evidence="1">
    <location>
        <begin position="61"/>
        <end position="308"/>
    </location>
</feature>
<keyword evidence="2" id="KW-0808">Transferase</keyword>
<evidence type="ECO:0000313" key="3">
    <source>
        <dbReference type="Proteomes" id="UP000799291"/>
    </source>
</evidence>
<dbReference type="SUPFAM" id="SSF56112">
    <property type="entry name" value="Protein kinase-like (PK-like)"/>
    <property type="match status" value="1"/>
</dbReference>
<sequence>MAVFDELAETDGDEKFKAWLSQVIDAKRDIVTFVASRQPGNPAAEFDGYLKGSFNLSLIVKFSDGQSRAVIRFPKPGHTAVDVRGEKVRNEVHFLEFLLEKTTIPVPKVFSWGTTEESPNELGPFIIMEFVEGVSLATLLKEPTKTEQDEVILATEVDDAKLDSVYEQLADYMLQLSQLQFSMIGTTVTDRPLTYNMNELQTVVSNYPTRNFPTTPFASGNEFLASLAAEHLVHLRTQHSLAESKEDAQKRFIARHQFKNLVPRYCTDENGPFRPFCDDLQPTNMLANPDTFRITAILDWEFANIMPAQFAHDPTWWLLLLGPDMWLEHHYMDEFKVCYMPRMEQFLRALRRVEGRKDSPKCEGGPRLSERMQDSWDTGRFWFDCGIRKSFDVDAVYWAALHREEFDEVGDETEMEMKTFVKMKMEQLKAYDADCKARFSS</sequence>
<dbReference type="InterPro" id="IPR011009">
    <property type="entry name" value="Kinase-like_dom_sf"/>
</dbReference>
<protein>
    <submittedName>
        <fullName evidence="2">Phosphotransferase enzyme family protein-like protein</fullName>
    </submittedName>
</protein>
<dbReference type="InterPro" id="IPR051678">
    <property type="entry name" value="AGP_Transferase"/>
</dbReference>
<name>A0A6G1J545_9PLEO</name>
<gene>
    <name evidence="2" type="ORF">K458DRAFT_476983</name>
</gene>
<dbReference type="Pfam" id="PF01636">
    <property type="entry name" value="APH"/>
    <property type="match status" value="1"/>
</dbReference>
<organism evidence="2 3">
    <name type="scientific">Lentithecium fluviatile CBS 122367</name>
    <dbReference type="NCBI Taxonomy" id="1168545"/>
    <lineage>
        <taxon>Eukaryota</taxon>
        <taxon>Fungi</taxon>
        <taxon>Dikarya</taxon>
        <taxon>Ascomycota</taxon>
        <taxon>Pezizomycotina</taxon>
        <taxon>Dothideomycetes</taxon>
        <taxon>Pleosporomycetidae</taxon>
        <taxon>Pleosporales</taxon>
        <taxon>Massarineae</taxon>
        <taxon>Lentitheciaceae</taxon>
        <taxon>Lentithecium</taxon>
    </lineage>
</organism>
<dbReference type="PANTHER" id="PTHR21310">
    <property type="entry name" value="AMINOGLYCOSIDE PHOSPHOTRANSFERASE-RELATED-RELATED"/>
    <property type="match status" value="1"/>
</dbReference>
<dbReference type="EMBL" id="MU005578">
    <property type="protein sequence ID" value="KAF2685632.1"/>
    <property type="molecule type" value="Genomic_DNA"/>
</dbReference>
<dbReference type="InterPro" id="IPR002575">
    <property type="entry name" value="Aminoglycoside_PTrfase"/>
</dbReference>
<evidence type="ECO:0000259" key="1">
    <source>
        <dbReference type="Pfam" id="PF01636"/>
    </source>
</evidence>
<evidence type="ECO:0000313" key="2">
    <source>
        <dbReference type="EMBL" id="KAF2685632.1"/>
    </source>
</evidence>
<dbReference type="Gene3D" id="3.90.1200.10">
    <property type="match status" value="1"/>
</dbReference>
<dbReference type="PANTHER" id="PTHR21310:SF37">
    <property type="entry name" value="AMINOGLYCOSIDE PHOSPHOTRANSFERASE DOMAIN-CONTAINING PROTEIN"/>
    <property type="match status" value="1"/>
</dbReference>
<dbReference type="Proteomes" id="UP000799291">
    <property type="component" value="Unassembled WGS sequence"/>
</dbReference>
<reference evidence="2" key="1">
    <citation type="journal article" date="2020" name="Stud. Mycol.">
        <title>101 Dothideomycetes genomes: a test case for predicting lifestyles and emergence of pathogens.</title>
        <authorList>
            <person name="Haridas S."/>
            <person name="Albert R."/>
            <person name="Binder M."/>
            <person name="Bloem J."/>
            <person name="Labutti K."/>
            <person name="Salamov A."/>
            <person name="Andreopoulos B."/>
            <person name="Baker S."/>
            <person name="Barry K."/>
            <person name="Bills G."/>
            <person name="Bluhm B."/>
            <person name="Cannon C."/>
            <person name="Castanera R."/>
            <person name="Culley D."/>
            <person name="Daum C."/>
            <person name="Ezra D."/>
            <person name="Gonzalez J."/>
            <person name="Henrissat B."/>
            <person name="Kuo A."/>
            <person name="Liang C."/>
            <person name="Lipzen A."/>
            <person name="Lutzoni F."/>
            <person name="Magnuson J."/>
            <person name="Mondo S."/>
            <person name="Nolan M."/>
            <person name="Ohm R."/>
            <person name="Pangilinan J."/>
            <person name="Park H.-J."/>
            <person name="Ramirez L."/>
            <person name="Alfaro M."/>
            <person name="Sun H."/>
            <person name="Tritt A."/>
            <person name="Yoshinaga Y."/>
            <person name="Zwiers L.-H."/>
            <person name="Turgeon B."/>
            <person name="Goodwin S."/>
            <person name="Spatafora J."/>
            <person name="Crous P."/>
            <person name="Grigoriev I."/>
        </authorList>
    </citation>
    <scope>NUCLEOTIDE SEQUENCE</scope>
    <source>
        <strain evidence="2">CBS 122367</strain>
    </source>
</reference>
<dbReference type="Gene3D" id="3.30.200.20">
    <property type="entry name" value="Phosphorylase Kinase, domain 1"/>
    <property type="match status" value="1"/>
</dbReference>
<dbReference type="OrthoDB" id="5412996at2759"/>